<proteinExistence type="predicted"/>
<dbReference type="OrthoDB" id="5428081at2759"/>
<accession>A0A9P4NIS8</accession>
<name>A0A9P4NIS8_9PEZI</name>
<protein>
    <submittedName>
        <fullName evidence="1">Uncharacterized protein</fullName>
    </submittedName>
</protein>
<dbReference type="EMBL" id="MU007083">
    <property type="protein sequence ID" value="KAF2423278.1"/>
    <property type="molecule type" value="Genomic_DNA"/>
</dbReference>
<comment type="caution">
    <text evidence="1">The sequence shown here is derived from an EMBL/GenBank/DDBJ whole genome shotgun (WGS) entry which is preliminary data.</text>
</comment>
<dbReference type="AlphaFoldDB" id="A0A9P4NIS8"/>
<organism evidence="1 2">
    <name type="scientific">Tothia fuscella</name>
    <dbReference type="NCBI Taxonomy" id="1048955"/>
    <lineage>
        <taxon>Eukaryota</taxon>
        <taxon>Fungi</taxon>
        <taxon>Dikarya</taxon>
        <taxon>Ascomycota</taxon>
        <taxon>Pezizomycotina</taxon>
        <taxon>Dothideomycetes</taxon>
        <taxon>Pleosporomycetidae</taxon>
        <taxon>Venturiales</taxon>
        <taxon>Cylindrosympodiaceae</taxon>
        <taxon>Tothia</taxon>
    </lineage>
</organism>
<reference evidence="1" key="1">
    <citation type="journal article" date="2020" name="Stud. Mycol.">
        <title>101 Dothideomycetes genomes: a test case for predicting lifestyles and emergence of pathogens.</title>
        <authorList>
            <person name="Haridas S."/>
            <person name="Albert R."/>
            <person name="Binder M."/>
            <person name="Bloem J."/>
            <person name="Labutti K."/>
            <person name="Salamov A."/>
            <person name="Andreopoulos B."/>
            <person name="Baker S."/>
            <person name="Barry K."/>
            <person name="Bills G."/>
            <person name="Bluhm B."/>
            <person name="Cannon C."/>
            <person name="Castanera R."/>
            <person name="Culley D."/>
            <person name="Daum C."/>
            <person name="Ezra D."/>
            <person name="Gonzalez J."/>
            <person name="Henrissat B."/>
            <person name="Kuo A."/>
            <person name="Liang C."/>
            <person name="Lipzen A."/>
            <person name="Lutzoni F."/>
            <person name="Magnuson J."/>
            <person name="Mondo S."/>
            <person name="Nolan M."/>
            <person name="Ohm R."/>
            <person name="Pangilinan J."/>
            <person name="Park H.-J."/>
            <person name="Ramirez L."/>
            <person name="Alfaro M."/>
            <person name="Sun H."/>
            <person name="Tritt A."/>
            <person name="Yoshinaga Y."/>
            <person name="Zwiers L.-H."/>
            <person name="Turgeon B."/>
            <person name="Goodwin S."/>
            <person name="Spatafora J."/>
            <person name="Crous P."/>
            <person name="Grigoriev I."/>
        </authorList>
    </citation>
    <scope>NUCLEOTIDE SEQUENCE</scope>
    <source>
        <strain evidence="1">CBS 130266</strain>
    </source>
</reference>
<gene>
    <name evidence="1" type="ORF">EJ08DRAFT_451998</name>
</gene>
<keyword evidence="2" id="KW-1185">Reference proteome</keyword>
<dbReference type="Proteomes" id="UP000800235">
    <property type="component" value="Unassembled WGS sequence"/>
</dbReference>
<evidence type="ECO:0000313" key="1">
    <source>
        <dbReference type="EMBL" id="KAF2423278.1"/>
    </source>
</evidence>
<sequence length="86" mass="9495">MSAAEIRRVALTGGIACTTVFGAWYGAGLKTQQDIKKERQEVVEATPEEHVARLELAKAKLITRKREIERKISALGSRKENTDAKA</sequence>
<evidence type="ECO:0000313" key="2">
    <source>
        <dbReference type="Proteomes" id="UP000800235"/>
    </source>
</evidence>